<evidence type="ECO:0000313" key="3">
    <source>
        <dbReference type="Proteomes" id="UP001153069"/>
    </source>
</evidence>
<comment type="caution">
    <text evidence="2">The sequence shown here is derived from an EMBL/GenBank/DDBJ whole genome shotgun (WGS) entry which is preliminary data.</text>
</comment>
<evidence type="ECO:0000256" key="1">
    <source>
        <dbReference type="SAM" id="MobiDB-lite"/>
    </source>
</evidence>
<dbReference type="InterPro" id="IPR032675">
    <property type="entry name" value="LRR_dom_sf"/>
</dbReference>
<sequence>MAKTLDSSREVIPPRTHLLIDLDEGDDTEELTMLFHLADDTRANVTKVEIQSCSEEAEDWVDDDWMSLLFSCLGELENLEQLRINLGGMSLPVRLLAHVMNQSLKLQMLCVDSVSLLLTNGGDEDGGFEALSQAVRGHASLACVCLSDIQVDNRQPTDSVTAAQDSAASSSLEPFLVSLAMECPDSMRILELEDVPVSAVALTAMASSPYLRQLELWDIPSVNDTIADFASCLTNNRSLEKLELCQCNLGPLAAQELTLMLQNNNHALRQVLLDIDWGTSVMFAKPIASILRNNQRLTDLHLICRQEQEQHWENTSLDNNTANNSWSSPKDKQKQQQQEQQLPCTSHDQSYSAEAYAEIICHQGIARNTTLKRFGLEFRQPRRYRNDNSRLAKAFTEPLWQALSQSNRTVLEEFSVMGGHSVTPIEWGGTVAFFLGLNRGGLRQKWLSNGTTRTTRNSLTWMVDTLQRHSADLSTLFYLLSVHPHLLPLGTAAACDV</sequence>
<evidence type="ECO:0000313" key="2">
    <source>
        <dbReference type="EMBL" id="CAB9503776.1"/>
    </source>
</evidence>
<dbReference type="SUPFAM" id="SSF52047">
    <property type="entry name" value="RNI-like"/>
    <property type="match status" value="1"/>
</dbReference>
<dbReference type="AlphaFoldDB" id="A0A9N8DNE0"/>
<dbReference type="Gene3D" id="3.80.10.10">
    <property type="entry name" value="Ribonuclease Inhibitor"/>
    <property type="match status" value="1"/>
</dbReference>
<feature type="region of interest" description="Disordered" evidence="1">
    <location>
        <begin position="313"/>
        <end position="345"/>
    </location>
</feature>
<reference evidence="2" key="1">
    <citation type="submission" date="2020-06" db="EMBL/GenBank/DDBJ databases">
        <authorList>
            <consortium name="Plant Systems Biology data submission"/>
        </authorList>
    </citation>
    <scope>NUCLEOTIDE SEQUENCE</scope>
    <source>
        <strain evidence="2">D6</strain>
    </source>
</reference>
<keyword evidence="3" id="KW-1185">Reference proteome</keyword>
<protein>
    <submittedName>
        <fullName evidence="2">Uncharacterized protein</fullName>
    </submittedName>
</protein>
<gene>
    <name evidence="2" type="ORF">SEMRO_176_G077310.1</name>
</gene>
<dbReference type="EMBL" id="CAICTM010000175">
    <property type="protein sequence ID" value="CAB9503776.1"/>
    <property type="molecule type" value="Genomic_DNA"/>
</dbReference>
<proteinExistence type="predicted"/>
<dbReference type="Proteomes" id="UP001153069">
    <property type="component" value="Unassembled WGS sequence"/>
</dbReference>
<feature type="compositionally biased region" description="Polar residues" evidence="1">
    <location>
        <begin position="313"/>
        <end position="328"/>
    </location>
</feature>
<organism evidence="2 3">
    <name type="scientific">Seminavis robusta</name>
    <dbReference type="NCBI Taxonomy" id="568900"/>
    <lineage>
        <taxon>Eukaryota</taxon>
        <taxon>Sar</taxon>
        <taxon>Stramenopiles</taxon>
        <taxon>Ochrophyta</taxon>
        <taxon>Bacillariophyta</taxon>
        <taxon>Bacillariophyceae</taxon>
        <taxon>Bacillariophycidae</taxon>
        <taxon>Naviculales</taxon>
        <taxon>Naviculaceae</taxon>
        <taxon>Seminavis</taxon>
    </lineage>
</organism>
<name>A0A9N8DNE0_9STRA</name>
<accession>A0A9N8DNE0</accession>